<dbReference type="FunCoup" id="A9V7S8">
    <property type="interactions" value="464"/>
</dbReference>
<dbReference type="Pfam" id="PF00067">
    <property type="entry name" value="p450"/>
    <property type="match status" value="1"/>
</dbReference>
<dbReference type="Proteomes" id="UP000001357">
    <property type="component" value="Unassembled WGS sequence"/>
</dbReference>
<evidence type="ECO:0000256" key="5">
    <source>
        <dbReference type="PIRSR" id="PIRSR602403-1"/>
    </source>
</evidence>
<keyword evidence="2 5" id="KW-0349">Heme</keyword>
<proteinExistence type="inferred from homology"/>
<protein>
    <recommendedName>
        <fullName evidence="9">Lanosterol 14-alpha-demethylase</fullName>
    </recommendedName>
</protein>
<dbReference type="GeneID" id="5894092"/>
<dbReference type="GO" id="GO:0020037">
    <property type="term" value="F:heme binding"/>
    <property type="evidence" value="ECO:0007669"/>
    <property type="project" value="InterPro"/>
</dbReference>
<dbReference type="PRINTS" id="PR00465">
    <property type="entry name" value="EP450IV"/>
</dbReference>
<keyword evidence="6" id="KW-0560">Oxidoreductase</keyword>
<dbReference type="InterPro" id="IPR001128">
    <property type="entry name" value="Cyt_P450"/>
</dbReference>
<keyword evidence="4 5" id="KW-0408">Iron</keyword>
<organism evidence="7 8">
    <name type="scientific">Monosiga brevicollis</name>
    <name type="common">Choanoflagellate</name>
    <dbReference type="NCBI Taxonomy" id="81824"/>
    <lineage>
        <taxon>Eukaryota</taxon>
        <taxon>Choanoflagellata</taxon>
        <taxon>Craspedida</taxon>
        <taxon>Salpingoecidae</taxon>
        <taxon>Monosiga</taxon>
    </lineage>
</organism>
<evidence type="ECO:0000256" key="2">
    <source>
        <dbReference type="ARBA" id="ARBA00022617"/>
    </source>
</evidence>
<accession>A9V7S8</accession>
<dbReference type="PANTHER" id="PTHR24304">
    <property type="entry name" value="CYTOCHROME P450 FAMILY 7"/>
    <property type="match status" value="1"/>
</dbReference>
<name>A9V7S8_MONBE</name>
<evidence type="ECO:0008006" key="9">
    <source>
        <dbReference type="Google" id="ProtNLM"/>
    </source>
</evidence>
<dbReference type="InParanoid" id="A9V7S8"/>
<dbReference type="KEGG" id="mbr:MONBRDRAFT_38433"/>
<comment type="similarity">
    <text evidence="1 6">Belongs to the cytochrome P450 family.</text>
</comment>
<dbReference type="InterPro" id="IPR002403">
    <property type="entry name" value="Cyt_P450_E_grp-IV"/>
</dbReference>
<keyword evidence="8" id="KW-1185">Reference proteome</keyword>
<dbReference type="InterPro" id="IPR050529">
    <property type="entry name" value="CYP450_sterol_14alpha_dmase"/>
</dbReference>
<evidence type="ECO:0000313" key="8">
    <source>
        <dbReference type="Proteomes" id="UP000001357"/>
    </source>
</evidence>
<dbReference type="AlphaFoldDB" id="A9V7S8"/>
<dbReference type="CDD" id="cd11042">
    <property type="entry name" value="CYP51-like"/>
    <property type="match status" value="1"/>
</dbReference>
<evidence type="ECO:0000256" key="4">
    <source>
        <dbReference type="ARBA" id="ARBA00023004"/>
    </source>
</evidence>
<evidence type="ECO:0000256" key="3">
    <source>
        <dbReference type="ARBA" id="ARBA00022723"/>
    </source>
</evidence>
<keyword evidence="3 5" id="KW-0479">Metal-binding</keyword>
<sequence length="519" mass="59577">MDKLPAAVVPYAEAAQEALVSLHETLGRPSTTTYLATSAVALGIWKYIRGNYLRPAKAPPKVPSQVPWLGCIFAFGQSPIEFMIDCYKKYGPVYSFVMFGTEVTYLLGSEASSRFWSTHNDVLNAEDLYANITVPVFGEGVAYAVEHKIFSEQKQMAKEGLTIDRFKAYTSMIEKETNGFIERWGQTGTIDFFDNMARMIIYTATRCLHGNETREDFDEDVAKLYHALDGGFTPQAWFFPPWLPLPSFRRRDRAHRELKERFYKIIDRRRQKAEEGTQTDLMHTFMTTPYKNVEDGRHLTTDEVSGMMIALLMAGQHTSSTVSSWLTCFITTTPGLEEKLYQEQVELFKRRPGPLSYEHINEMPLLWACIRETLRLRPPIMSIMRRAREDYKVTVNGVEYVIPKGSQVCVSPTVNGRLEDEWEDPNTFNPYRFLKEEDGKLVVTEGEQITKGGKFKWVPFGAGRHRCIGFGFAQVQIRCIMSTILRKYKLEMVSGKLPPINYTTMIHTPTEPIVRYTRR</sequence>
<gene>
    <name evidence="7" type="ORF">MONBRDRAFT_38433</name>
</gene>
<dbReference type="InterPro" id="IPR017972">
    <property type="entry name" value="Cyt_P450_CS"/>
</dbReference>
<dbReference type="PRINTS" id="PR00385">
    <property type="entry name" value="P450"/>
</dbReference>
<evidence type="ECO:0000256" key="1">
    <source>
        <dbReference type="ARBA" id="ARBA00010617"/>
    </source>
</evidence>
<dbReference type="GO" id="GO:0016705">
    <property type="term" value="F:oxidoreductase activity, acting on paired donors, with incorporation or reduction of molecular oxygen"/>
    <property type="evidence" value="ECO:0007669"/>
    <property type="project" value="InterPro"/>
</dbReference>
<dbReference type="PROSITE" id="PS00086">
    <property type="entry name" value="CYTOCHROME_P450"/>
    <property type="match status" value="1"/>
</dbReference>
<evidence type="ECO:0000256" key="6">
    <source>
        <dbReference type="RuleBase" id="RU000461"/>
    </source>
</evidence>
<dbReference type="GO" id="GO:0005506">
    <property type="term" value="F:iron ion binding"/>
    <property type="evidence" value="ECO:0007669"/>
    <property type="project" value="InterPro"/>
</dbReference>
<keyword evidence="6" id="KW-0503">Monooxygenase</keyword>
<dbReference type="PANTHER" id="PTHR24304:SF2">
    <property type="entry name" value="24-HYDROXYCHOLESTEROL 7-ALPHA-HYDROXYLASE"/>
    <property type="match status" value="1"/>
</dbReference>
<dbReference type="InterPro" id="IPR036396">
    <property type="entry name" value="Cyt_P450_sf"/>
</dbReference>
<dbReference type="Gene3D" id="1.10.630.10">
    <property type="entry name" value="Cytochrome P450"/>
    <property type="match status" value="1"/>
</dbReference>
<comment type="cofactor">
    <cofactor evidence="5">
        <name>heme</name>
        <dbReference type="ChEBI" id="CHEBI:30413"/>
    </cofactor>
</comment>
<dbReference type="GO" id="GO:0004497">
    <property type="term" value="F:monooxygenase activity"/>
    <property type="evidence" value="ECO:0007669"/>
    <property type="project" value="UniProtKB-KW"/>
</dbReference>
<dbReference type="OMA" id="HWFPFVG"/>
<dbReference type="RefSeq" id="XP_001748747.1">
    <property type="nucleotide sequence ID" value="XM_001748695.1"/>
</dbReference>
<reference evidence="7 8" key="1">
    <citation type="journal article" date="2008" name="Nature">
        <title>The genome of the choanoflagellate Monosiga brevicollis and the origin of metazoans.</title>
        <authorList>
            <consortium name="JGI Sequencing"/>
            <person name="King N."/>
            <person name="Westbrook M.J."/>
            <person name="Young S.L."/>
            <person name="Kuo A."/>
            <person name="Abedin M."/>
            <person name="Chapman J."/>
            <person name="Fairclough S."/>
            <person name="Hellsten U."/>
            <person name="Isogai Y."/>
            <person name="Letunic I."/>
            <person name="Marr M."/>
            <person name="Pincus D."/>
            <person name="Putnam N."/>
            <person name="Rokas A."/>
            <person name="Wright K.J."/>
            <person name="Zuzow R."/>
            <person name="Dirks W."/>
            <person name="Good M."/>
            <person name="Goodstein D."/>
            <person name="Lemons D."/>
            <person name="Li W."/>
            <person name="Lyons J.B."/>
            <person name="Morris A."/>
            <person name="Nichols S."/>
            <person name="Richter D.J."/>
            <person name="Salamov A."/>
            <person name="Bork P."/>
            <person name="Lim W.A."/>
            <person name="Manning G."/>
            <person name="Miller W.T."/>
            <person name="McGinnis W."/>
            <person name="Shapiro H."/>
            <person name="Tjian R."/>
            <person name="Grigoriev I.V."/>
            <person name="Rokhsar D."/>
        </authorList>
    </citation>
    <scope>NUCLEOTIDE SEQUENCE [LARGE SCALE GENOMIC DNA]</scope>
    <source>
        <strain evidence="8">MX1 / ATCC 50154</strain>
    </source>
</reference>
<dbReference type="EMBL" id="CH991566">
    <property type="protein sequence ID" value="EDQ86357.1"/>
    <property type="molecule type" value="Genomic_DNA"/>
</dbReference>
<dbReference type="GO" id="GO:0033488">
    <property type="term" value="P:cholesterol biosynthetic process via 24,25-dihydrolanosterol"/>
    <property type="evidence" value="ECO:0000318"/>
    <property type="project" value="GO_Central"/>
</dbReference>
<dbReference type="STRING" id="81824.A9V7S8"/>
<dbReference type="eggNOG" id="KOG0684">
    <property type="taxonomic scope" value="Eukaryota"/>
</dbReference>
<dbReference type="SUPFAM" id="SSF48264">
    <property type="entry name" value="Cytochrome P450"/>
    <property type="match status" value="1"/>
</dbReference>
<evidence type="ECO:0000313" key="7">
    <source>
        <dbReference type="EMBL" id="EDQ86357.1"/>
    </source>
</evidence>
<feature type="binding site" description="axial binding residue" evidence="5">
    <location>
        <position position="467"/>
    </location>
    <ligand>
        <name>heme</name>
        <dbReference type="ChEBI" id="CHEBI:30413"/>
    </ligand>
    <ligandPart>
        <name>Fe</name>
        <dbReference type="ChEBI" id="CHEBI:18248"/>
    </ligandPart>
</feature>
<dbReference type="GO" id="GO:0016491">
    <property type="term" value="F:oxidoreductase activity"/>
    <property type="evidence" value="ECO:0000318"/>
    <property type="project" value="GO_Central"/>
</dbReference>